<gene>
    <name evidence="2" type="ORF">PPACK8108_LOCUS20473</name>
</gene>
<comment type="caution">
    <text evidence="2">The sequence shown here is derived from an EMBL/GenBank/DDBJ whole genome shotgun (WGS) entry which is preliminary data.</text>
</comment>
<feature type="transmembrane region" description="Helical" evidence="1">
    <location>
        <begin position="32"/>
        <end position="55"/>
    </location>
</feature>
<evidence type="ECO:0000313" key="3">
    <source>
        <dbReference type="Proteomes" id="UP001153365"/>
    </source>
</evidence>
<dbReference type="EMBL" id="CALTRL010005757">
    <property type="protein sequence ID" value="CAH7685878.1"/>
    <property type="molecule type" value="Genomic_DNA"/>
</dbReference>
<organism evidence="2 3">
    <name type="scientific">Phakopsora pachyrhizi</name>
    <name type="common">Asian soybean rust disease fungus</name>
    <dbReference type="NCBI Taxonomy" id="170000"/>
    <lineage>
        <taxon>Eukaryota</taxon>
        <taxon>Fungi</taxon>
        <taxon>Dikarya</taxon>
        <taxon>Basidiomycota</taxon>
        <taxon>Pucciniomycotina</taxon>
        <taxon>Pucciniomycetes</taxon>
        <taxon>Pucciniales</taxon>
        <taxon>Phakopsoraceae</taxon>
        <taxon>Phakopsora</taxon>
    </lineage>
</organism>
<name>A0AAV0BK33_PHAPC</name>
<keyword evidence="1" id="KW-1133">Transmembrane helix</keyword>
<keyword evidence="1" id="KW-0472">Membrane</keyword>
<sequence length="757" mass="87062">MKMYQSKSSLLDPLSCKDIFNLSKSIRWSRSFAVIVFVAALFGNFYIGFSIAPVVPSLEEGSFILHASTLKAEEDLSKTMMTANHGKPPEIQAIKNSEQAVDGAQAEKLMAKGMDFDGVKKPQTLKKSKYESSLKSIFKNIQNKIKKIMQGIKKTFRIFGNKKAGKGGNVEERMKLFGKIPQQEAKSTKNSPQYLGKNKDYYEISINHMQKTQWNFCWLQIFNILAPGVNEYKTMRSQIKWKAVSPNYVELLNFFDGFLDSEGKIITKYSRDEFEKILEEFNIKFSELKLTELEAQMWRDTLALVALKVIDIKTIDLADSPNKYFREIMAALLMNSKAEPESGTTNLSRYIYQKVLTDKIAEVHLAGKDIPYELSRIEMKGEYYDFYAHFFFGDRYLEISDDATLLAKQTKENKFISQGMKLFENPGMEEQKIAHLKQLFQAISKEKIFEKEEERFLAFKFIKWAHGKESNAIVRKEIEYKIAGLALDSFLLLPNTHSNLKTSAEVASSLREAMKSNPYKITASSNEKFVYPDWLSAGISPIGKDYTQNNIIKQQITNIAAIPSRPYQKSFWIDSTLMARGLSDSFEKNYHNALLRPSYKYILLNTKKWESFESTFEKVAKNQELKNFLLQYDYAKPEDKLEMIKYALLRSRSINTQITTGNKYNPFKGVKNFLKKNALEEQKMLWLQLVAVKVKNFERGSDLNGFTKLIIELAPQIDSMKIEAKNSIDLKASIDRVEYFLKPISSELASKLNILKT</sequence>
<keyword evidence="1" id="KW-0812">Transmembrane</keyword>
<evidence type="ECO:0000256" key="1">
    <source>
        <dbReference type="SAM" id="Phobius"/>
    </source>
</evidence>
<reference evidence="2" key="1">
    <citation type="submission" date="2022-06" db="EMBL/GenBank/DDBJ databases">
        <authorList>
            <consortium name="SYNGENTA / RWTH Aachen University"/>
        </authorList>
    </citation>
    <scope>NUCLEOTIDE SEQUENCE</scope>
</reference>
<proteinExistence type="predicted"/>
<accession>A0AAV0BK33</accession>
<evidence type="ECO:0000313" key="2">
    <source>
        <dbReference type="EMBL" id="CAH7685878.1"/>
    </source>
</evidence>
<keyword evidence="3" id="KW-1185">Reference proteome</keyword>
<dbReference type="AlphaFoldDB" id="A0AAV0BK33"/>
<protein>
    <submittedName>
        <fullName evidence="2">Expressed protein</fullName>
    </submittedName>
</protein>
<dbReference type="Proteomes" id="UP001153365">
    <property type="component" value="Unassembled WGS sequence"/>
</dbReference>